<evidence type="ECO:0000259" key="2">
    <source>
        <dbReference type="Pfam" id="PF07883"/>
    </source>
</evidence>
<reference evidence="4" key="1">
    <citation type="submission" date="2017-11" db="EMBL/GenBank/DDBJ databases">
        <authorList>
            <person name="Kuznetsova I."/>
            <person name="Sazanova A."/>
            <person name="Chirak E."/>
            <person name="Safronova V."/>
            <person name="Willems A."/>
        </authorList>
    </citation>
    <scope>NUCLEOTIDE SEQUENCE [LARGE SCALE GENOMIC DNA]</scope>
    <source>
        <strain evidence="4">STM 196</strain>
    </source>
</reference>
<dbReference type="InterPro" id="IPR052535">
    <property type="entry name" value="Bacilysin_H2HPP_isomerase"/>
</dbReference>
<feature type="region of interest" description="Disordered" evidence="1">
    <location>
        <begin position="1"/>
        <end position="22"/>
    </location>
</feature>
<dbReference type="AlphaFoldDB" id="A0A2P7BQ41"/>
<dbReference type="OrthoDB" id="9798709at2"/>
<dbReference type="SUPFAM" id="SSF51182">
    <property type="entry name" value="RmlC-like cupins"/>
    <property type="match status" value="1"/>
</dbReference>
<dbReference type="PANTHER" id="PTHR40112">
    <property type="entry name" value="H2HPP ISOMERASE"/>
    <property type="match status" value="1"/>
</dbReference>
<organism evidence="3 4">
    <name type="scientific">Phyllobacterium brassicacearum</name>
    <dbReference type="NCBI Taxonomy" id="314235"/>
    <lineage>
        <taxon>Bacteria</taxon>
        <taxon>Pseudomonadati</taxon>
        <taxon>Pseudomonadota</taxon>
        <taxon>Alphaproteobacteria</taxon>
        <taxon>Hyphomicrobiales</taxon>
        <taxon>Phyllobacteriaceae</taxon>
        <taxon>Phyllobacterium</taxon>
    </lineage>
</organism>
<evidence type="ECO:0000313" key="4">
    <source>
        <dbReference type="Proteomes" id="UP000241444"/>
    </source>
</evidence>
<dbReference type="Gene3D" id="2.60.120.10">
    <property type="entry name" value="Jelly Rolls"/>
    <property type="match status" value="1"/>
</dbReference>
<dbReference type="InterPro" id="IPR013096">
    <property type="entry name" value="Cupin_2"/>
</dbReference>
<comment type="caution">
    <text evidence="3">The sequence shown here is derived from an EMBL/GenBank/DDBJ whole genome shotgun (WGS) entry which is preliminary data.</text>
</comment>
<evidence type="ECO:0000256" key="1">
    <source>
        <dbReference type="SAM" id="MobiDB-lite"/>
    </source>
</evidence>
<sequence length="197" mass="21055">MRQEVNAHAVDRGSGEGKARREEAALTVLSRPAPDSCMFGTKQWEVRMTEASGLFLVGEGKTYQLGQIRITFKPTTLGDYSLCEMSNAPGSGAGLHRHAYDEWHIIIEGSYECRVGEEVRTLGPGDMMFAAGGTPHGIKNLGPGVGRQLGITSPAGLFEAFVAEVVESQVDSGSASRQGAPSFRDICAKHGIEMINA</sequence>
<dbReference type="InterPro" id="IPR014710">
    <property type="entry name" value="RmlC-like_jellyroll"/>
</dbReference>
<keyword evidence="4" id="KW-1185">Reference proteome</keyword>
<evidence type="ECO:0000313" key="3">
    <source>
        <dbReference type="EMBL" id="PSH68545.1"/>
    </source>
</evidence>
<gene>
    <name evidence="3" type="ORF">CU102_12335</name>
</gene>
<dbReference type="Pfam" id="PF07883">
    <property type="entry name" value="Cupin_2"/>
    <property type="match status" value="1"/>
</dbReference>
<proteinExistence type="predicted"/>
<dbReference type="PANTHER" id="PTHR40112:SF1">
    <property type="entry name" value="H2HPP ISOMERASE"/>
    <property type="match status" value="1"/>
</dbReference>
<dbReference type="Proteomes" id="UP000241444">
    <property type="component" value="Unassembled WGS sequence"/>
</dbReference>
<accession>A0A2P7BQ41</accession>
<name>A0A2P7BQ41_9HYPH</name>
<dbReference type="EMBL" id="PGGO01000008">
    <property type="protein sequence ID" value="PSH68545.1"/>
    <property type="molecule type" value="Genomic_DNA"/>
</dbReference>
<protein>
    <recommendedName>
        <fullName evidence="2">Cupin type-2 domain-containing protein</fullName>
    </recommendedName>
</protein>
<feature type="domain" description="Cupin type-2" evidence="2">
    <location>
        <begin position="88"/>
        <end position="143"/>
    </location>
</feature>
<dbReference type="InterPro" id="IPR011051">
    <property type="entry name" value="RmlC_Cupin_sf"/>
</dbReference>